<dbReference type="SUPFAM" id="SSF56436">
    <property type="entry name" value="C-type lectin-like"/>
    <property type="match status" value="1"/>
</dbReference>
<evidence type="ECO:0000256" key="2">
    <source>
        <dbReference type="SAM" id="SignalP"/>
    </source>
</evidence>
<reference evidence="4" key="2">
    <citation type="submission" date="2020-02" db="EMBL/GenBank/DDBJ databases">
        <title>Esox lucius (northern pike) genome, fEsoLuc1, primary haplotype.</title>
        <authorList>
            <person name="Myers G."/>
            <person name="Karagic N."/>
            <person name="Meyer A."/>
            <person name="Pippel M."/>
            <person name="Reichard M."/>
            <person name="Winkler S."/>
            <person name="Tracey A."/>
            <person name="Sims Y."/>
            <person name="Howe K."/>
            <person name="Rhie A."/>
            <person name="Formenti G."/>
            <person name="Durbin R."/>
            <person name="Fedrigo O."/>
            <person name="Jarvis E.D."/>
        </authorList>
    </citation>
    <scope>NUCLEOTIDE SEQUENCE [LARGE SCALE GENOMIC DNA]</scope>
</reference>
<feature type="chain" id="PRO_5044218956" description="C-type lectin domain-containing protein" evidence="2">
    <location>
        <begin position="25"/>
        <end position="160"/>
    </location>
</feature>
<dbReference type="InterPro" id="IPR001304">
    <property type="entry name" value="C-type_lectin-like"/>
</dbReference>
<keyword evidence="2" id="KW-0732">Signal</keyword>
<evidence type="ECO:0000313" key="5">
    <source>
        <dbReference type="Proteomes" id="UP000265140"/>
    </source>
</evidence>
<feature type="signal peptide" evidence="2">
    <location>
        <begin position="1"/>
        <end position="24"/>
    </location>
</feature>
<dbReference type="Proteomes" id="UP000265140">
    <property type="component" value="Chromosome 24"/>
</dbReference>
<keyword evidence="5" id="KW-1185">Reference proteome</keyword>
<dbReference type="PANTHER" id="PTHR45784:SF3">
    <property type="entry name" value="C-TYPE LECTIN DOMAIN FAMILY 4 MEMBER K-LIKE-RELATED"/>
    <property type="match status" value="1"/>
</dbReference>
<dbReference type="Pfam" id="PF00059">
    <property type="entry name" value="Lectin_C"/>
    <property type="match status" value="1"/>
</dbReference>
<dbReference type="Gene3D" id="3.10.100.10">
    <property type="entry name" value="Mannose-Binding Protein A, subunit A"/>
    <property type="match status" value="1"/>
</dbReference>
<reference evidence="4" key="3">
    <citation type="submission" date="2025-08" db="UniProtKB">
        <authorList>
            <consortium name="Ensembl"/>
        </authorList>
    </citation>
    <scope>IDENTIFICATION</scope>
</reference>
<dbReference type="Ensembl" id="ENSELUT00000005801.3">
    <property type="protein sequence ID" value="ENSELUP00000008300.3"/>
    <property type="gene ID" value="ENSELUG00000008948.3"/>
</dbReference>
<dbReference type="Bgee" id="ENSELUG00000008948">
    <property type="expression patterns" value="Expressed in spleen and 1 other cell type or tissue"/>
</dbReference>
<accession>A0A3P8XWY4</accession>
<dbReference type="InterPro" id="IPR016187">
    <property type="entry name" value="CTDL_fold"/>
</dbReference>
<dbReference type="InterPro" id="IPR016186">
    <property type="entry name" value="C-type_lectin-like/link_sf"/>
</dbReference>
<dbReference type="AlphaFoldDB" id="A0A3P8XWY4"/>
<dbReference type="InParanoid" id="A0A3P8XWY4"/>
<name>A0A3P8XWY4_ESOLU</name>
<proteinExistence type="predicted"/>
<dbReference type="PROSITE" id="PS50041">
    <property type="entry name" value="C_TYPE_LECTIN_2"/>
    <property type="match status" value="1"/>
</dbReference>
<sequence length="160" mass="18632">MNGGKNKSVAFIILFSVETVFVESVGNDFITGLYTLYSCIANKYHFVNNRKSWTEAQSYCREHYSDLATIDNMEDMETLVNTVISGHKRSIWIGLYNDINSWSWSDQSKSAFRYWLSGKPDNRYNTCVSMSNYYGKWEDYPCETQLPFSCYSGELYIVRN</sequence>
<dbReference type="CDD" id="cd03602">
    <property type="entry name" value="CLECT_1"/>
    <property type="match status" value="1"/>
</dbReference>
<dbReference type="OMA" id="PRNWIEN"/>
<protein>
    <recommendedName>
        <fullName evidence="3">C-type lectin domain-containing protein</fullName>
    </recommendedName>
</protein>
<evidence type="ECO:0000256" key="1">
    <source>
        <dbReference type="ARBA" id="ARBA00023157"/>
    </source>
</evidence>
<reference evidence="4" key="4">
    <citation type="submission" date="2025-09" db="UniProtKB">
        <authorList>
            <consortium name="Ensembl"/>
        </authorList>
    </citation>
    <scope>IDENTIFICATION</scope>
</reference>
<reference evidence="5" key="1">
    <citation type="journal article" date="2014" name="PLoS ONE">
        <title>The genome and linkage map of the northern pike (Esox lucius): conserved synteny revealed between the salmonid sister group and the Neoteleostei.</title>
        <authorList>
            <person name="Rondeau E.B."/>
            <person name="Minkley D.R."/>
            <person name="Leong J.S."/>
            <person name="Messmer A.M."/>
            <person name="Jantzen J.R."/>
            <person name="von Schalburg K.R."/>
            <person name="Lemon C."/>
            <person name="Bird N.H."/>
            <person name="Koop B.F."/>
        </authorList>
    </citation>
    <scope>NUCLEOTIDE SEQUENCE</scope>
</reference>
<evidence type="ECO:0000259" key="3">
    <source>
        <dbReference type="PROSITE" id="PS50041"/>
    </source>
</evidence>
<dbReference type="PROSITE" id="PS00615">
    <property type="entry name" value="C_TYPE_LECTIN_1"/>
    <property type="match status" value="1"/>
</dbReference>
<dbReference type="GeneTree" id="ENSGT00940000163911"/>
<dbReference type="InterPro" id="IPR018378">
    <property type="entry name" value="C-type_lectin_CS"/>
</dbReference>
<evidence type="ECO:0000313" key="4">
    <source>
        <dbReference type="Ensembl" id="ENSELUP00000008300.3"/>
    </source>
</evidence>
<feature type="domain" description="C-type lectin" evidence="3">
    <location>
        <begin position="44"/>
        <end position="151"/>
    </location>
</feature>
<organism evidence="4 5">
    <name type="scientific">Esox lucius</name>
    <name type="common">Northern pike</name>
    <dbReference type="NCBI Taxonomy" id="8010"/>
    <lineage>
        <taxon>Eukaryota</taxon>
        <taxon>Metazoa</taxon>
        <taxon>Chordata</taxon>
        <taxon>Craniata</taxon>
        <taxon>Vertebrata</taxon>
        <taxon>Euteleostomi</taxon>
        <taxon>Actinopterygii</taxon>
        <taxon>Neopterygii</taxon>
        <taxon>Teleostei</taxon>
        <taxon>Protacanthopterygii</taxon>
        <taxon>Esociformes</taxon>
        <taxon>Esocidae</taxon>
        <taxon>Esox</taxon>
    </lineage>
</organism>
<dbReference type="SMART" id="SM00034">
    <property type="entry name" value="CLECT"/>
    <property type="match status" value="1"/>
</dbReference>
<keyword evidence="1" id="KW-1015">Disulfide bond</keyword>
<dbReference type="PANTHER" id="PTHR45784">
    <property type="entry name" value="C-TYPE LECTIN DOMAIN FAMILY 20 MEMBER A-RELATED"/>
    <property type="match status" value="1"/>
</dbReference>